<feature type="compositionally biased region" description="Basic and acidic residues" evidence="1">
    <location>
        <begin position="240"/>
        <end position="249"/>
    </location>
</feature>
<reference evidence="2 3" key="1">
    <citation type="journal article" date="2014" name="PLoS Genet.">
        <title>The Genome of Spironucleus salmonicida Highlights a Fish Pathogen Adapted to Fluctuating Environments.</title>
        <authorList>
            <person name="Xu F."/>
            <person name="Jerlstrom-Hultqvist J."/>
            <person name="Einarsson E."/>
            <person name="Astvaldsson A."/>
            <person name="Svard S.G."/>
            <person name="Andersson J.O."/>
        </authorList>
    </citation>
    <scope>NUCLEOTIDE SEQUENCE</scope>
    <source>
        <strain evidence="3">ATCC 50377</strain>
    </source>
</reference>
<evidence type="ECO:0000313" key="4">
    <source>
        <dbReference type="Proteomes" id="UP000018208"/>
    </source>
</evidence>
<sequence length="277" mass="31778">MSLPQLPKLDSMSQAKYLKTLPGYIETPLPQLLKLILTQKQSGLLLSTPCLNFGRVPSNVKSLKFIYITMRVGSKFSKKFEIRGRGVDLNIEKKGELFRVRVGIAPEPGEFRGSITISSEFERKMVVVTGVGIESKISVDAEVSMSELQQFHHQNNSIDISENDDDQDFQMCGNLDLKFVRKIQDLAMPQSKLDQKLKESHEMVAKRYGFEIDKVRKQFKYERRGSVEQRVEFDGSSTEDSQKSSRRDWDNKSGVYRGIDLEISVLDWFMEFGKLFD</sequence>
<dbReference type="VEuPathDB" id="GiardiaDB:SS50377_26722"/>
<evidence type="ECO:0000313" key="2">
    <source>
        <dbReference type="EMBL" id="EST49193.1"/>
    </source>
</evidence>
<dbReference type="AlphaFoldDB" id="V6LY83"/>
<dbReference type="Proteomes" id="UP000018208">
    <property type="component" value="Unassembled WGS sequence"/>
</dbReference>
<protein>
    <submittedName>
        <fullName evidence="2">Uncharacterized protein</fullName>
    </submittedName>
</protein>
<organism evidence="2">
    <name type="scientific">Spironucleus salmonicida</name>
    <dbReference type="NCBI Taxonomy" id="348837"/>
    <lineage>
        <taxon>Eukaryota</taxon>
        <taxon>Metamonada</taxon>
        <taxon>Diplomonadida</taxon>
        <taxon>Hexamitidae</taxon>
        <taxon>Hexamitinae</taxon>
        <taxon>Spironucleus</taxon>
    </lineage>
</organism>
<feature type="region of interest" description="Disordered" evidence="1">
    <location>
        <begin position="230"/>
        <end position="249"/>
    </location>
</feature>
<reference evidence="3" key="2">
    <citation type="submission" date="2020-12" db="EMBL/GenBank/DDBJ databases">
        <title>New Spironucleus salmonicida genome in near-complete chromosomes.</title>
        <authorList>
            <person name="Xu F."/>
            <person name="Kurt Z."/>
            <person name="Jimenez-Gonzalez A."/>
            <person name="Astvaldsson A."/>
            <person name="Andersson J.O."/>
            <person name="Svard S.G."/>
        </authorList>
    </citation>
    <scope>NUCLEOTIDE SEQUENCE</scope>
    <source>
        <strain evidence="3">ATCC 50377</strain>
    </source>
</reference>
<gene>
    <name evidence="2" type="ORF">SS50377_10409</name>
    <name evidence="3" type="ORF">SS50377_26722</name>
</gene>
<dbReference type="EMBL" id="AUWU02000007">
    <property type="protein sequence ID" value="KAH0570442.1"/>
    <property type="molecule type" value="Genomic_DNA"/>
</dbReference>
<evidence type="ECO:0000313" key="3">
    <source>
        <dbReference type="EMBL" id="KAH0570442.1"/>
    </source>
</evidence>
<proteinExistence type="predicted"/>
<evidence type="ECO:0000256" key="1">
    <source>
        <dbReference type="SAM" id="MobiDB-lite"/>
    </source>
</evidence>
<accession>V6LY83</accession>
<keyword evidence="4" id="KW-1185">Reference proteome</keyword>
<name>V6LY83_9EUKA</name>
<dbReference type="EMBL" id="KI545953">
    <property type="protein sequence ID" value="EST49193.1"/>
    <property type="molecule type" value="Genomic_DNA"/>
</dbReference>